<accession>A0A1B0AEF4</accession>
<sequence>MVMPKATEEIILSYNFLQHFGEAITCSEKTATCFTKLQTDHLQCKMMITTQIKETDNPDIFDTEAKHTVINSEVLIQSRKLSEPLTEYKPNKICETANNAANTERYILLLPNWPPENTVREETNQAHRGTSISATAARAAKNSMNAHPRAVAYDVRRGNEQLILSDILGNKTLVPATVGPSSPHTVLFITLT</sequence>
<dbReference type="EnsemblMetazoa" id="GPAI043118-RA">
    <property type="protein sequence ID" value="GPAI043118-PA"/>
    <property type="gene ID" value="GPAI043118"/>
</dbReference>
<proteinExistence type="predicted"/>
<dbReference type="Proteomes" id="UP000092445">
    <property type="component" value="Unassembled WGS sequence"/>
</dbReference>
<dbReference type="VEuPathDB" id="VectorBase:GPAI043118"/>
<dbReference type="AlphaFoldDB" id="A0A1B0AEF4"/>
<reference evidence="1" key="2">
    <citation type="submission" date="2020-05" db="UniProtKB">
        <authorList>
            <consortium name="EnsemblMetazoa"/>
        </authorList>
    </citation>
    <scope>IDENTIFICATION</scope>
    <source>
        <strain evidence="1">IAEA</strain>
    </source>
</reference>
<protein>
    <submittedName>
        <fullName evidence="1">Uncharacterized protein</fullName>
    </submittedName>
</protein>
<keyword evidence="2" id="KW-1185">Reference proteome</keyword>
<reference evidence="2" key="1">
    <citation type="submission" date="2014-03" db="EMBL/GenBank/DDBJ databases">
        <authorList>
            <person name="Aksoy S."/>
            <person name="Warren W."/>
            <person name="Wilson R.K."/>
        </authorList>
    </citation>
    <scope>NUCLEOTIDE SEQUENCE [LARGE SCALE GENOMIC DNA]</scope>
    <source>
        <strain evidence="2">IAEA</strain>
    </source>
</reference>
<name>A0A1B0AEF4_GLOPL</name>
<evidence type="ECO:0000313" key="2">
    <source>
        <dbReference type="Proteomes" id="UP000092445"/>
    </source>
</evidence>
<evidence type="ECO:0000313" key="1">
    <source>
        <dbReference type="EnsemblMetazoa" id="GPAI043118-PA"/>
    </source>
</evidence>
<organism evidence="1 2">
    <name type="scientific">Glossina pallidipes</name>
    <name type="common">Tsetse fly</name>
    <dbReference type="NCBI Taxonomy" id="7398"/>
    <lineage>
        <taxon>Eukaryota</taxon>
        <taxon>Metazoa</taxon>
        <taxon>Ecdysozoa</taxon>
        <taxon>Arthropoda</taxon>
        <taxon>Hexapoda</taxon>
        <taxon>Insecta</taxon>
        <taxon>Pterygota</taxon>
        <taxon>Neoptera</taxon>
        <taxon>Endopterygota</taxon>
        <taxon>Diptera</taxon>
        <taxon>Brachycera</taxon>
        <taxon>Muscomorpha</taxon>
        <taxon>Hippoboscoidea</taxon>
        <taxon>Glossinidae</taxon>
        <taxon>Glossina</taxon>
    </lineage>
</organism>